<name>A0A1L9AZ21_9BACT</name>
<sequence length="161" mass="19154">MRRTRKERELARGQGKDQLLVKLLKADAPYEEIKRALLELEKRWLREAKTEVERQLTRRGIAEDLVSQAYAFDMPWEEFGQWLRRVQRLGFSNLALRVHIACLYVQSLHLFPRRAREAWDVLEDAERRVLRIRKEHFLRKESLNALAHAKKVATVSRPASR</sequence>
<accession>A0A1L9AZ21</accession>
<dbReference type="RefSeq" id="WP_071903733.1">
    <property type="nucleotide sequence ID" value="NZ_MPIN01000015.1"/>
</dbReference>
<keyword evidence="2" id="KW-1185">Reference proteome</keyword>
<gene>
    <name evidence="1" type="ORF">BON30_39515</name>
</gene>
<dbReference type="EMBL" id="MPIN01000015">
    <property type="protein sequence ID" value="OJH35153.1"/>
    <property type="molecule type" value="Genomic_DNA"/>
</dbReference>
<evidence type="ECO:0000313" key="1">
    <source>
        <dbReference type="EMBL" id="OJH35153.1"/>
    </source>
</evidence>
<evidence type="ECO:0000313" key="2">
    <source>
        <dbReference type="Proteomes" id="UP000182229"/>
    </source>
</evidence>
<dbReference type="Proteomes" id="UP000182229">
    <property type="component" value="Unassembled WGS sequence"/>
</dbReference>
<proteinExistence type="predicted"/>
<protein>
    <submittedName>
        <fullName evidence="1">Uncharacterized protein</fullName>
    </submittedName>
</protein>
<reference evidence="1 2" key="2">
    <citation type="submission" date="2016-12" db="EMBL/GenBank/DDBJ databases">
        <title>Draft Genome Sequence of Cystobacter ferrugineus Strain Cbfe23.</title>
        <authorList>
            <person name="Akbar S."/>
            <person name="Dowd S.E."/>
            <person name="Stevens D.C."/>
        </authorList>
    </citation>
    <scope>NUCLEOTIDE SEQUENCE [LARGE SCALE GENOMIC DNA]</scope>
    <source>
        <strain evidence="1 2">Cbfe23</strain>
    </source>
</reference>
<comment type="caution">
    <text evidence="1">The sequence shown here is derived from an EMBL/GenBank/DDBJ whole genome shotgun (WGS) entry which is preliminary data.</text>
</comment>
<reference evidence="2" key="1">
    <citation type="submission" date="2016-11" db="EMBL/GenBank/DDBJ databases">
        <authorList>
            <person name="Shukria A."/>
            <person name="Stevens D.C."/>
        </authorList>
    </citation>
    <scope>NUCLEOTIDE SEQUENCE [LARGE SCALE GENOMIC DNA]</scope>
    <source>
        <strain evidence="2">Cbfe23</strain>
    </source>
</reference>
<dbReference type="AlphaFoldDB" id="A0A1L9AZ21"/>
<organism evidence="1 2">
    <name type="scientific">Cystobacter ferrugineus</name>
    <dbReference type="NCBI Taxonomy" id="83449"/>
    <lineage>
        <taxon>Bacteria</taxon>
        <taxon>Pseudomonadati</taxon>
        <taxon>Myxococcota</taxon>
        <taxon>Myxococcia</taxon>
        <taxon>Myxococcales</taxon>
        <taxon>Cystobacterineae</taxon>
        <taxon>Archangiaceae</taxon>
        <taxon>Cystobacter</taxon>
    </lineage>
</organism>